<gene>
    <name evidence="3" type="ORF">SOCE26_038970</name>
</gene>
<dbReference type="AlphaFoldDB" id="A0A2L0ET57"/>
<reference evidence="3 4" key="1">
    <citation type="submission" date="2015-09" db="EMBL/GenBank/DDBJ databases">
        <title>Sorangium comparison.</title>
        <authorList>
            <person name="Zaburannyi N."/>
            <person name="Bunk B."/>
            <person name="Overmann J."/>
            <person name="Mueller R."/>
        </authorList>
    </citation>
    <scope>NUCLEOTIDE SEQUENCE [LARGE SCALE GENOMIC DNA]</scope>
    <source>
        <strain evidence="3 4">So ce26</strain>
    </source>
</reference>
<proteinExistence type="predicted"/>
<name>A0A2L0ET57_SORCE</name>
<dbReference type="RefSeq" id="WP_104981278.1">
    <property type="nucleotide sequence ID" value="NZ_CP012673.1"/>
</dbReference>
<accession>A0A2L0ET57</accession>
<keyword evidence="2" id="KW-0732">Signal</keyword>
<evidence type="ECO:0008006" key="5">
    <source>
        <dbReference type="Google" id="ProtNLM"/>
    </source>
</evidence>
<dbReference type="EMBL" id="CP012673">
    <property type="protein sequence ID" value="AUX42464.1"/>
    <property type="molecule type" value="Genomic_DNA"/>
</dbReference>
<protein>
    <recommendedName>
        <fullName evidence="5">Secreted protein</fullName>
    </recommendedName>
</protein>
<evidence type="ECO:0000256" key="2">
    <source>
        <dbReference type="SAM" id="SignalP"/>
    </source>
</evidence>
<feature type="chain" id="PRO_5014998656" description="Secreted protein" evidence="2">
    <location>
        <begin position="30"/>
        <end position="423"/>
    </location>
</feature>
<feature type="region of interest" description="Disordered" evidence="1">
    <location>
        <begin position="45"/>
        <end position="78"/>
    </location>
</feature>
<evidence type="ECO:0000313" key="3">
    <source>
        <dbReference type="EMBL" id="AUX42464.1"/>
    </source>
</evidence>
<organism evidence="3 4">
    <name type="scientific">Sorangium cellulosum</name>
    <name type="common">Polyangium cellulosum</name>
    <dbReference type="NCBI Taxonomy" id="56"/>
    <lineage>
        <taxon>Bacteria</taxon>
        <taxon>Pseudomonadati</taxon>
        <taxon>Myxococcota</taxon>
        <taxon>Polyangia</taxon>
        <taxon>Polyangiales</taxon>
        <taxon>Polyangiaceae</taxon>
        <taxon>Sorangium</taxon>
    </lineage>
</organism>
<dbReference type="Proteomes" id="UP000238348">
    <property type="component" value="Chromosome"/>
</dbReference>
<sequence length="423" mass="42946">MTCTTPSGIPARRALRGAPWLLLAAAALAAAAALGCSGEVTVPPRGEVTVPPGGPIDPPATGEDPCPPDGEPEPPDPAPIAVTAVKSAAFIGDTLHLEATVEGVPRYLVLALDERGGARAVAIATGLLGPANLVEGAPGIHVRLRAGDAGNPVVDLVATEDPEAPELVSSAELSGVVDGGTPFSVSAGRLFFCMRPQVGDGEPAALVAVDVLVGREPLVPEVITSPLCAGSGEVSYAAAGATWISWSQPAESATQDVSLYTVGAEGAAPIVNHGYNATGVHRYGAVLAAATSEQRAVFDPENRTYFLLISPSGGAQIAWASLDVGAERRLLGVVDTTLYLATEEGVRAVDIADIERPETLPYQATIEGFEGALRLLAASPRFLAVVDDRGTLFLVPREGSGTVGPLVAFPSAGDAAPAGPCED</sequence>
<evidence type="ECO:0000256" key="1">
    <source>
        <dbReference type="SAM" id="MobiDB-lite"/>
    </source>
</evidence>
<evidence type="ECO:0000313" key="4">
    <source>
        <dbReference type="Proteomes" id="UP000238348"/>
    </source>
</evidence>
<feature type="signal peptide" evidence="2">
    <location>
        <begin position="1"/>
        <end position="29"/>
    </location>
</feature>